<dbReference type="PANTHER" id="PTHR45458">
    <property type="entry name" value="SHORT-CHAIN DEHYDROGENASE/REDUCTASE SDR"/>
    <property type="match status" value="1"/>
</dbReference>
<protein>
    <submittedName>
        <fullName evidence="2">Short-chain dehydrogenase</fullName>
    </submittedName>
</protein>
<reference evidence="2 3" key="1">
    <citation type="submission" date="2016-05" db="EMBL/GenBank/DDBJ databases">
        <title>Genome sequence of Pseudomonas stutzeri 273 and identification of the exopolysaccharide biosynthesis locus.</title>
        <authorList>
            <person name="Wu S."/>
            <person name="Sun C."/>
        </authorList>
    </citation>
    <scope>NUCLEOTIDE SEQUENCE [LARGE SCALE GENOMIC DNA]</scope>
    <source>
        <strain evidence="2 3">273</strain>
    </source>
</reference>
<organism evidence="2 3">
    <name type="scientific">Stutzerimonas stutzeri</name>
    <name type="common">Pseudomonas stutzeri</name>
    <dbReference type="NCBI Taxonomy" id="316"/>
    <lineage>
        <taxon>Bacteria</taxon>
        <taxon>Pseudomonadati</taxon>
        <taxon>Pseudomonadota</taxon>
        <taxon>Gammaproteobacteria</taxon>
        <taxon>Pseudomonadales</taxon>
        <taxon>Pseudomonadaceae</taxon>
        <taxon>Stutzerimonas</taxon>
    </lineage>
</organism>
<dbReference type="Proteomes" id="UP000077787">
    <property type="component" value="Chromosome"/>
</dbReference>
<gene>
    <name evidence="2" type="ORF">PS273GM_17245</name>
</gene>
<proteinExistence type="inferred from homology"/>
<dbReference type="AlphaFoldDB" id="A0A172WTM2"/>
<dbReference type="PRINTS" id="PR00081">
    <property type="entry name" value="GDHRDH"/>
</dbReference>
<dbReference type="GO" id="GO:0016616">
    <property type="term" value="F:oxidoreductase activity, acting on the CH-OH group of donors, NAD or NADP as acceptor"/>
    <property type="evidence" value="ECO:0007669"/>
    <property type="project" value="TreeGrafter"/>
</dbReference>
<dbReference type="RefSeq" id="WP_045428380.1">
    <property type="nucleotide sequence ID" value="NZ_CP015641.1"/>
</dbReference>
<dbReference type="EMBL" id="CP015641">
    <property type="protein sequence ID" value="ANF26762.1"/>
    <property type="molecule type" value="Genomic_DNA"/>
</dbReference>
<dbReference type="PANTHER" id="PTHR45458:SF1">
    <property type="entry name" value="SHORT CHAIN DEHYDROGENASE"/>
    <property type="match status" value="1"/>
</dbReference>
<evidence type="ECO:0000313" key="2">
    <source>
        <dbReference type="EMBL" id="ANF26762.1"/>
    </source>
</evidence>
<accession>A0A172WTM2</accession>
<evidence type="ECO:0000313" key="3">
    <source>
        <dbReference type="Proteomes" id="UP000077787"/>
    </source>
</evidence>
<dbReference type="Pfam" id="PF00106">
    <property type="entry name" value="adh_short"/>
    <property type="match status" value="1"/>
</dbReference>
<dbReference type="OrthoDB" id="5786478at2"/>
<dbReference type="PRINTS" id="PR00080">
    <property type="entry name" value="SDRFAMILY"/>
</dbReference>
<evidence type="ECO:0000256" key="1">
    <source>
        <dbReference type="RuleBase" id="RU000363"/>
    </source>
</evidence>
<dbReference type="CDD" id="cd05325">
    <property type="entry name" value="carb_red_sniffer_like_SDR_c"/>
    <property type="match status" value="1"/>
</dbReference>
<dbReference type="InterPro" id="IPR002347">
    <property type="entry name" value="SDR_fam"/>
</dbReference>
<sequence length="229" mass="24266">MQKTVLVIGASRGLGLGLAKQFSSEGWQVIATVRNSQQADALNQIPRVSVETLDMNDAASVDALAKRLEGTQLDVLFVNAGVAGPQDKPATQATQATEAEVGQLFFTNAVAPLRLAEQLRPAVNPERGVIVFMSSILGSVETGPGMGMSLYGASKAALNHMTRTFVSELGETGLTVLSMHPGWVKTDMGGDQAPLNVETSTRGMVEQVTLALGRGGHLYLDYKGDQLPW</sequence>
<dbReference type="SUPFAM" id="SSF51735">
    <property type="entry name" value="NAD(P)-binding Rossmann-fold domains"/>
    <property type="match status" value="1"/>
</dbReference>
<dbReference type="Gene3D" id="3.40.50.720">
    <property type="entry name" value="NAD(P)-binding Rossmann-like Domain"/>
    <property type="match status" value="1"/>
</dbReference>
<comment type="similarity">
    <text evidence="1">Belongs to the short-chain dehydrogenases/reductases (SDR) family.</text>
</comment>
<dbReference type="InterPro" id="IPR036291">
    <property type="entry name" value="NAD(P)-bd_dom_sf"/>
</dbReference>
<dbReference type="NCBIfam" id="NF006035">
    <property type="entry name" value="PRK08177.1"/>
    <property type="match status" value="1"/>
</dbReference>
<name>A0A172WTM2_STUST</name>
<dbReference type="InterPro" id="IPR052184">
    <property type="entry name" value="SDR_enzymes"/>
</dbReference>